<name>A0A9P3URM2_LYOSH</name>
<reference evidence="2" key="1">
    <citation type="submission" date="2022-07" db="EMBL/GenBank/DDBJ databases">
        <title>The genome of Lyophyllum shimeji provides insight into the initial evolution of ectomycorrhizal fungal genome.</title>
        <authorList>
            <person name="Kobayashi Y."/>
            <person name="Shibata T."/>
            <person name="Hirakawa H."/>
            <person name="Shigenobu S."/>
            <person name="Nishiyama T."/>
            <person name="Yamada A."/>
            <person name="Hasebe M."/>
            <person name="Kawaguchi M."/>
        </authorList>
    </citation>
    <scope>NUCLEOTIDE SEQUENCE</scope>
    <source>
        <strain evidence="2">AT787</strain>
    </source>
</reference>
<dbReference type="AlphaFoldDB" id="A0A9P3URM2"/>
<gene>
    <name evidence="2" type="ORF">LshimejAT787_2100090</name>
</gene>
<evidence type="ECO:0000256" key="1">
    <source>
        <dbReference type="SAM" id="MobiDB-lite"/>
    </source>
</evidence>
<evidence type="ECO:0000313" key="3">
    <source>
        <dbReference type="Proteomes" id="UP001063166"/>
    </source>
</evidence>
<proteinExistence type="predicted"/>
<organism evidence="2 3">
    <name type="scientific">Lyophyllum shimeji</name>
    <name type="common">Hon-shimeji</name>
    <name type="synonym">Tricholoma shimeji</name>
    <dbReference type="NCBI Taxonomy" id="47721"/>
    <lineage>
        <taxon>Eukaryota</taxon>
        <taxon>Fungi</taxon>
        <taxon>Dikarya</taxon>
        <taxon>Basidiomycota</taxon>
        <taxon>Agaricomycotina</taxon>
        <taxon>Agaricomycetes</taxon>
        <taxon>Agaricomycetidae</taxon>
        <taxon>Agaricales</taxon>
        <taxon>Tricholomatineae</taxon>
        <taxon>Lyophyllaceae</taxon>
        <taxon>Lyophyllum</taxon>
    </lineage>
</organism>
<dbReference type="EMBL" id="BRPK01000021">
    <property type="protein sequence ID" value="GLB45249.1"/>
    <property type="molecule type" value="Genomic_DNA"/>
</dbReference>
<comment type="caution">
    <text evidence="2">The sequence shown here is derived from an EMBL/GenBank/DDBJ whole genome shotgun (WGS) entry which is preliminary data.</text>
</comment>
<accession>A0A9P3URM2</accession>
<sequence>MIWQCFHYISSNFSLGRTHLYFDTTSARLRPPLPSTTANKKNRVVTLQEIPRTAVPQVAGHANDRRGPRTSSTIDREPAPSPPRTLQQRTVSERSTLDQVKIRFRAPFSSNSPTERPIVREQPLVPPRSCETGQINCNNVDEAAVLLVPSAALELKLPSHLLQPVRTPLRLGLNASSTLPFPRPLRSAETALHASRLKSSRYDTGIEFIC</sequence>
<keyword evidence="3" id="KW-1185">Reference proteome</keyword>
<feature type="region of interest" description="Disordered" evidence="1">
    <location>
        <begin position="52"/>
        <end position="96"/>
    </location>
</feature>
<dbReference type="Proteomes" id="UP001063166">
    <property type="component" value="Unassembled WGS sequence"/>
</dbReference>
<protein>
    <submittedName>
        <fullName evidence="2">Uncharacterized protein</fullName>
    </submittedName>
</protein>
<evidence type="ECO:0000313" key="2">
    <source>
        <dbReference type="EMBL" id="GLB45249.1"/>
    </source>
</evidence>